<comment type="caution">
    <text evidence="4">The sequence shown here is derived from an EMBL/GenBank/DDBJ whole genome shotgun (WGS) entry which is preliminary data.</text>
</comment>
<dbReference type="InterPro" id="IPR011990">
    <property type="entry name" value="TPR-like_helical_dom_sf"/>
</dbReference>
<keyword evidence="2" id="KW-0677">Repeat</keyword>
<dbReference type="GO" id="GO:0031930">
    <property type="term" value="P:mitochondria-nucleus signaling pathway"/>
    <property type="evidence" value="ECO:0007669"/>
    <property type="project" value="TreeGrafter"/>
</dbReference>
<comment type="similarity">
    <text evidence="1">Belongs to the PPR family. P subfamily.</text>
</comment>
<reference evidence="4 5" key="1">
    <citation type="submission" date="2023-12" db="EMBL/GenBank/DDBJ databases">
        <title>A high-quality genome assembly for Dillenia turbinata (Dilleniales).</title>
        <authorList>
            <person name="Chanderbali A."/>
        </authorList>
    </citation>
    <scope>NUCLEOTIDE SEQUENCE [LARGE SCALE GENOMIC DNA]</scope>
    <source>
        <strain evidence="4">LSX21</strain>
        <tissue evidence="4">Leaf</tissue>
    </source>
</reference>
<dbReference type="PROSITE" id="PS51375">
    <property type="entry name" value="PPR"/>
    <property type="match status" value="1"/>
</dbReference>
<protein>
    <submittedName>
        <fullName evidence="4">Pentatricopeptide repeat</fullName>
    </submittedName>
</protein>
<dbReference type="GO" id="GO:0009507">
    <property type="term" value="C:chloroplast"/>
    <property type="evidence" value="ECO:0007669"/>
    <property type="project" value="TreeGrafter"/>
</dbReference>
<dbReference type="PANTHER" id="PTHR47936">
    <property type="entry name" value="PPR_LONG DOMAIN-CONTAINING PROTEIN"/>
    <property type="match status" value="1"/>
</dbReference>
<evidence type="ECO:0000313" key="5">
    <source>
        <dbReference type="Proteomes" id="UP001370490"/>
    </source>
</evidence>
<evidence type="ECO:0000256" key="3">
    <source>
        <dbReference type="PROSITE-ProRule" id="PRU00708"/>
    </source>
</evidence>
<accession>A0AAN8VR12</accession>
<evidence type="ECO:0000313" key="4">
    <source>
        <dbReference type="EMBL" id="KAK6931842.1"/>
    </source>
</evidence>
<dbReference type="InterPro" id="IPR002885">
    <property type="entry name" value="PPR_rpt"/>
</dbReference>
<dbReference type="GO" id="GO:0010019">
    <property type="term" value="P:chloroplast-nucleus signaling pathway"/>
    <property type="evidence" value="ECO:0007669"/>
    <property type="project" value="TreeGrafter"/>
</dbReference>
<dbReference type="Gene3D" id="1.25.40.10">
    <property type="entry name" value="Tetratricopeptide repeat domain"/>
    <property type="match status" value="2"/>
</dbReference>
<proteinExistence type="inferred from homology"/>
<dbReference type="NCBIfam" id="TIGR00756">
    <property type="entry name" value="PPR"/>
    <property type="match status" value="1"/>
</dbReference>
<dbReference type="EMBL" id="JBAMMX010000011">
    <property type="protein sequence ID" value="KAK6931842.1"/>
    <property type="molecule type" value="Genomic_DNA"/>
</dbReference>
<name>A0AAN8VR12_9MAGN</name>
<keyword evidence="5" id="KW-1185">Reference proteome</keyword>
<dbReference type="PANTHER" id="PTHR47936:SF8">
    <property type="entry name" value="PENTATRICOPEPTIDE REPEAT-CONTAINING PROTEIN"/>
    <property type="match status" value="1"/>
</dbReference>
<evidence type="ECO:0000256" key="1">
    <source>
        <dbReference type="ARBA" id="ARBA00007626"/>
    </source>
</evidence>
<sequence length="304" mass="34529">MATFCRNPTKLLAFRNFSSTPFPSFRALKAAIQKESDPDKLFHIMESTSELPTFLRHRPLYHLSVRKLVRSNRPDLVERFLHHQKSLASTHPKSEGFWIRLIMLYSQAGLPDQSLRVFEDMQKSGLVPTEKSVAAVLTCLLDNKLYDRFHQVGDFESANKVLQTMVANGSVSPCSFTYFTLVRHMVEEGEFDAASEICREIIKRKWVPPFETMKSLVNGLVENSKVKEAKEIVEKMKRRLKGNAVDSWTKIEAFPLKPSIDVAKLLILVVPSAIGAGLPGSLLPKAPRLRRVVNLCKNNKTREH</sequence>
<feature type="repeat" description="PPR" evidence="3">
    <location>
        <begin position="94"/>
        <end position="128"/>
    </location>
</feature>
<evidence type="ECO:0000256" key="2">
    <source>
        <dbReference type="ARBA" id="ARBA00022737"/>
    </source>
</evidence>
<dbReference type="Proteomes" id="UP001370490">
    <property type="component" value="Unassembled WGS sequence"/>
</dbReference>
<gene>
    <name evidence="4" type="ORF">RJ641_003635</name>
</gene>
<dbReference type="AlphaFoldDB" id="A0AAN8VR12"/>
<dbReference type="Pfam" id="PF01535">
    <property type="entry name" value="PPR"/>
    <property type="match status" value="2"/>
</dbReference>
<organism evidence="4 5">
    <name type="scientific">Dillenia turbinata</name>
    <dbReference type="NCBI Taxonomy" id="194707"/>
    <lineage>
        <taxon>Eukaryota</taxon>
        <taxon>Viridiplantae</taxon>
        <taxon>Streptophyta</taxon>
        <taxon>Embryophyta</taxon>
        <taxon>Tracheophyta</taxon>
        <taxon>Spermatophyta</taxon>
        <taxon>Magnoliopsida</taxon>
        <taxon>eudicotyledons</taxon>
        <taxon>Gunneridae</taxon>
        <taxon>Pentapetalae</taxon>
        <taxon>Dilleniales</taxon>
        <taxon>Dilleniaceae</taxon>
        <taxon>Dillenia</taxon>
    </lineage>
</organism>